<evidence type="ECO:0000256" key="2">
    <source>
        <dbReference type="ARBA" id="ARBA00022723"/>
    </source>
</evidence>
<organism evidence="13 14">
    <name type="scientific">Tigriopus californicus</name>
    <name type="common">Marine copepod</name>
    <dbReference type="NCBI Taxonomy" id="6832"/>
    <lineage>
        <taxon>Eukaryota</taxon>
        <taxon>Metazoa</taxon>
        <taxon>Ecdysozoa</taxon>
        <taxon>Arthropoda</taxon>
        <taxon>Crustacea</taxon>
        <taxon>Multicrustacea</taxon>
        <taxon>Hexanauplia</taxon>
        <taxon>Copepoda</taxon>
        <taxon>Harpacticoida</taxon>
        <taxon>Harpacticidae</taxon>
        <taxon>Tigriopus</taxon>
    </lineage>
</organism>
<evidence type="ECO:0000256" key="6">
    <source>
        <dbReference type="ARBA" id="ARBA00023015"/>
    </source>
</evidence>
<dbReference type="AlphaFoldDB" id="A0A553NNZ5"/>
<dbReference type="GO" id="GO:0005634">
    <property type="term" value="C:nucleus"/>
    <property type="evidence" value="ECO:0007669"/>
    <property type="project" value="UniProtKB-SubCell"/>
</dbReference>
<feature type="domain" description="C2H2-type" evidence="12">
    <location>
        <begin position="244"/>
        <end position="272"/>
    </location>
</feature>
<keyword evidence="14" id="KW-1185">Reference proteome</keyword>
<dbReference type="Pfam" id="PF13912">
    <property type="entry name" value="zf-C2H2_6"/>
    <property type="match status" value="3"/>
</dbReference>
<evidence type="ECO:0000256" key="1">
    <source>
        <dbReference type="ARBA" id="ARBA00004123"/>
    </source>
</evidence>
<dbReference type="PROSITE" id="PS50157">
    <property type="entry name" value="ZINC_FINGER_C2H2_2"/>
    <property type="match status" value="14"/>
</dbReference>
<evidence type="ECO:0000256" key="8">
    <source>
        <dbReference type="ARBA" id="ARBA00023163"/>
    </source>
</evidence>
<evidence type="ECO:0000256" key="4">
    <source>
        <dbReference type="ARBA" id="ARBA00022771"/>
    </source>
</evidence>
<evidence type="ECO:0000256" key="3">
    <source>
        <dbReference type="ARBA" id="ARBA00022737"/>
    </source>
</evidence>
<comment type="caution">
    <text evidence="13">The sequence shown here is derived from an EMBL/GenBank/DDBJ whole genome shotgun (WGS) entry which is preliminary data.</text>
</comment>
<dbReference type="EMBL" id="VCGU01000011">
    <property type="protein sequence ID" value="TRY67155.1"/>
    <property type="molecule type" value="Genomic_DNA"/>
</dbReference>
<dbReference type="FunFam" id="3.30.160.60:FF:001385">
    <property type="entry name" value="zinc finger protein 774"/>
    <property type="match status" value="1"/>
</dbReference>
<dbReference type="Gene3D" id="3.30.160.60">
    <property type="entry name" value="Classic Zinc Finger"/>
    <property type="match status" value="10"/>
</dbReference>
<dbReference type="InterPro" id="IPR036236">
    <property type="entry name" value="Znf_C2H2_sf"/>
</dbReference>
<dbReference type="Pfam" id="PF00096">
    <property type="entry name" value="zf-C2H2"/>
    <property type="match status" value="4"/>
</dbReference>
<feature type="domain" description="C2H2-type" evidence="12">
    <location>
        <begin position="1221"/>
        <end position="1246"/>
    </location>
</feature>
<feature type="domain" description="C2H2-type" evidence="12">
    <location>
        <begin position="6"/>
        <end position="33"/>
    </location>
</feature>
<gene>
    <name evidence="13" type="ORF">TCAL_02778</name>
</gene>
<reference evidence="13 14" key="1">
    <citation type="journal article" date="2018" name="Nat. Ecol. Evol.">
        <title>Genomic signatures of mitonuclear coevolution across populations of Tigriopus californicus.</title>
        <authorList>
            <person name="Barreto F.S."/>
            <person name="Watson E.T."/>
            <person name="Lima T.G."/>
            <person name="Willett C.S."/>
            <person name="Edmands S."/>
            <person name="Li W."/>
            <person name="Burton R.S."/>
        </authorList>
    </citation>
    <scope>NUCLEOTIDE SEQUENCE [LARGE SCALE GENOMIC DNA]</scope>
    <source>
        <strain evidence="13 14">San Diego</strain>
    </source>
</reference>
<evidence type="ECO:0000256" key="5">
    <source>
        <dbReference type="ARBA" id="ARBA00022833"/>
    </source>
</evidence>
<dbReference type="PROSITE" id="PS00028">
    <property type="entry name" value="ZINC_FINGER_C2H2_1"/>
    <property type="match status" value="17"/>
</dbReference>
<dbReference type="GO" id="GO:0000978">
    <property type="term" value="F:RNA polymerase II cis-regulatory region sequence-specific DNA binding"/>
    <property type="evidence" value="ECO:0007669"/>
    <property type="project" value="TreeGrafter"/>
</dbReference>
<dbReference type="STRING" id="6832.A0A553NNZ5"/>
<feature type="compositionally biased region" description="Acidic residues" evidence="11">
    <location>
        <begin position="974"/>
        <end position="983"/>
    </location>
</feature>
<proteinExistence type="predicted"/>
<feature type="compositionally biased region" description="Polar residues" evidence="11">
    <location>
        <begin position="347"/>
        <end position="356"/>
    </location>
</feature>
<feature type="domain" description="C2H2-type" evidence="12">
    <location>
        <begin position="34"/>
        <end position="61"/>
    </location>
</feature>
<evidence type="ECO:0000313" key="13">
    <source>
        <dbReference type="EMBL" id="TRY67155.1"/>
    </source>
</evidence>
<dbReference type="OMA" id="IHPCYVV"/>
<feature type="domain" description="C2H2-type" evidence="12">
    <location>
        <begin position="749"/>
        <end position="776"/>
    </location>
</feature>
<feature type="domain" description="C2H2-type" evidence="12">
    <location>
        <begin position="777"/>
        <end position="805"/>
    </location>
</feature>
<evidence type="ECO:0000256" key="9">
    <source>
        <dbReference type="ARBA" id="ARBA00023242"/>
    </source>
</evidence>
<feature type="compositionally biased region" description="Basic and acidic residues" evidence="11">
    <location>
        <begin position="105"/>
        <end position="119"/>
    </location>
</feature>
<feature type="compositionally biased region" description="Basic residues" evidence="11">
    <location>
        <begin position="1104"/>
        <end position="1114"/>
    </location>
</feature>
<feature type="domain" description="C2H2-type" evidence="12">
    <location>
        <begin position="443"/>
        <end position="471"/>
    </location>
</feature>
<accession>A0A553NNZ5</accession>
<dbReference type="InterPro" id="IPR013087">
    <property type="entry name" value="Znf_C2H2_type"/>
</dbReference>
<dbReference type="SUPFAM" id="SSF57667">
    <property type="entry name" value="beta-beta-alpha zinc fingers"/>
    <property type="match status" value="8"/>
</dbReference>
<keyword evidence="8" id="KW-0804">Transcription</keyword>
<dbReference type="PANTHER" id="PTHR24376">
    <property type="entry name" value="ZINC FINGER PROTEIN"/>
    <property type="match status" value="1"/>
</dbReference>
<feature type="domain" description="C2H2-type" evidence="12">
    <location>
        <begin position="604"/>
        <end position="632"/>
    </location>
</feature>
<dbReference type="GO" id="GO:0008270">
    <property type="term" value="F:zinc ion binding"/>
    <property type="evidence" value="ECO:0007669"/>
    <property type="project" value="UniProtKB-KW"/>
</dbReference>
<evidence type="ECO:0000256" key="10">
    <source>
        <dbReference type="PROSITE-ProRule" id="PRU00042"/>
    </source>
</evidence>
<keyword evidence="9" id="KW-0539">Nucleus</keyword>
<feature type="region of interest" description="Disordered" evidence="11">
    <location>
        <begin position="61"/>
        <end position="80"/>
    </location>
</feature>
<protein>
    <recommendedName>
        <fullName evidence="12">C2H2-type domain-containing protein</fullName>
    </recommendedName>
</protein>
<dbReference type="Proteomes" id="UP000318571">
    <property type="component" value="Chromosome 4"/>
</dbReference>
<name>A0A553NNZ5_TIGCA</name>
<keyword evidence="4 10" id="KW-0863">Zinc-finger</keyword>
<feature type="domain" description="C2H2-type" evidence="12">
    <location>
        <begin position="151"/>
        <end position="178"/>
    </location>
</feature>
<feature type="region of interest" description="Disordered" evidence="11">
    <location>
        <begin position="489"/>
        <end position="513"/>
    </location>
</feature>
<feature type="region of interest" description="Disordered" evidence="11">
    <location>
        <begin position="95"/>
        <end position="125"/>
    </location>
</feature>
<keyword evidence="7" id="KW-0238">DNA-binding</keyword>
<feature type="compositionally biased region" description="Polar residues" evidence="11">
    <location>
        <begin position="1141"/>
        <end position="1151"/>
    </location>
</feature>
<dbReference type="SMART" id="SM00355">
    <property type="entry name" value="ZnF_C2H2"/>
    <property type="match status" value="19"/>
</dbReference>
<feature type="region of interest" description="Disordered" evidence="11">
    <location>
        <begin position="971"/>
        <end position="998"/>
    </location>
</feature>
<dbReference type="PANTHER" id="PTHR24376:SF216">
    <property type="entry name" value="ZINC FINGER PROTEIN 420-LIKE"/>
    <property type="match status" value="1"/>
</dbReference>
<feature type="region of interest" description="Disordered" evidence="11">
    <location>
        <begin position="1092"/>
        <end position="1125"/>
    </location>
</feature>
<feature type="domain" description="C2H2-type" evidence="12">
    <location>
        <begin position="179"/>
        <end position="206"/>
    </location>
</feature>
<feature type="domain" description="C2H2-type" evidence="12">
    <location>
        <begin position="633"/>
        <end position="661"/>
    </location>
</feature>
<comment type="subcellular location">
    <subcellularLocation>
        <location evidence="1">Nucleus</location>
    </subcellularLocation>
</comment>
<keyword evidence="6" id="KW-0805">Transcription regulation</keyword>
<evidence type="ECO:0000259" key="12">
    <source>
        <dbReference type="PROSITE" id="PS50157"/>
    </source>
</evidence>
<feature type="domain" description="C2H2-type" evidence="12">
    <location>
        <begin position="540"/>
        <end position="563"/>
    </location>
</feature>
<evidence type="ECO:0000256" key="7">
    <source>
        <dbReference type="ARBA" id="ARBA00023125"/>
    </source>
</evidence>
<keyword evidence="2" id="KW-0479">Metal-binding</keyword>
<feature type="region of interest" description="Disordered" evidence="11">
    <location>
        <begin position="346"/>
        <end position="367"/>
    </location>
</feature>
<evidence type="ECO:0000256" key="11">
    <source>
        <dbReference type="SAM" id="MobiDB-lite"/>
    </source>
</evidence>
<dbReference type="GO" id="GO:0001228">
    <property type="term" value="F:DNA-binding transcription activator activity, RNA polymerase II-specific"/>
    <property type="evidence" value="ECO:0007669"/>
    <property type="project" value="TreeGrafter"/>
</dbReference>
<feature type="compositionally biased region" description="Basic and acidic residues" evidence="11">
    <location>
        <begin position="984"/>
        <end position="998"/>
    </location>
</feature>
<evidence type="ECO:0000313" key="14">
    <source>
        <dbReference type="Proteomes" id="UP000318571"/>
    </source>
</evidence>
<feature type="region of interest" description="Disordered" evidence="11">
    <location>
        <begin position="1132"/>
        <end position="1151"/>
    </location>
</feature>
<keyword evidence="5" id="KW-0862">Zinc</keyword>
<feature type="domain" description="C2H2-type" evidence="12">
    <location>
        <begin position="207"/>
        <end position="234"/>
    </location>
</feature>
<keyword evidence="3" id="KW-0677">Repeat</keyword>
<sequence length="1246" mass="140785">MGEHGFSCDKCPRTFKLEEFFEKHKKVHELKKQHVCEVCGFVYGAAKGLEGHLKTHSDEEIVAASSKGSPKRDEENNPPYSMDFRYLQPFGVLTSAGQPKPPAPRSEKSNSTETEDLKVSPHGGTGSYEIYDSVPDMNDVTLVSQNDNGFFSCCICKREFSGLNSLKKHLPIHTRKVQHACDICGHVFGKKEYLLDHMRKHTGEVSPICEVCDQTFNKTLKLKEHMKIHRNFHADGTVNTVLPFRCHICREVFQQAKVLNNHLTSTHASETLYNCDLCQASFGDVRSKNHHMYNVHQVDSFNQKCVWCPICHHGFTRQYNLKVHLLRAHGKEYSENNFTKAEWESITKPSGQSGTPSPMPPTHASLDGLSNKDKQAILIQHASNPIFKANLERVVANGSKPVTHYFDQLKGTQIFSCQTCQEKFHRKSDLFIHLEHSHQLPVFSCTSCGEKFMDFVELRDHITTAHLDSGKPIQIRNGDDPPMMTIKPISTNVSNGNIVKPKRRPGPASKTNAPIENRMVSTNLPSHLEAALEDNDGNGYPCKDCGKVLQHKQSYVSHMRVIHGSYYGGNKWKGSSVVDMILEESVKMSPKKRVPKGSPDANATICSVCEQVFPNPSSLRNHVVNVHINGQSHTCDLCGKAFLSQENLDAHTQAKHPNLHKRLQSLRDALGLAEDTTAKLDGQLPRLTHSLSNLSQTSSGISSLSDEKSSSLPSTSVISLSTISLSTSLSSSLNSCTASPPGSNRKKNSICKVCGVVLSPKTNVNVHMRTHSGARPYQCVLCLNKFRQKAHLMKHFRCSHNQKRPPFICLFCPDECQSSNDLYRHITDKHKKETDELIKLNGLQAPPEEDHIQIETDTLPPPIKEEVVVPQPLVVQTPPPIPPQLKQIQEPLIPPPRLSTPKSEIEVGEIRIREEEEEDDEEDDIRYEPITEPFLFEREIIHPCYVVLPFVTDQDIEVCIRKSANDFFKHNEEDDREEGELTIDESHIDEDHQNQVKRDGSPVLESLLQKTTPLPPALLNEFLQKKKESLNAYNAEDISLGIQNPAFYPNLGDFSLPFSLSSLWKKKIDVIHPETIRQLEMMEKIEQIKQLNAPMRENINSSHNKPKPASKKRKPEPPVQDDMMPLDLKQRKLSDSDHASNDSTPGTSTQVSEYEVKIQNDYWPVDCIKCNVRLDGLDNFNLHMNDHWSDDKCCPVCGLLINSKRFNFKQHLKIHTGEKPFTCNICNRSFRQKAHMIKHITTHRQN</sequence>
<feature type="domain" description="C2H2-type" evidence="12">
    <location>
        <begin position="415"/>
        <end position="438"/>
    </location>
</feature>